<feature type="transmembrane region" description="Helical" evidence="1">
    <location>
        <begin position="67"/>
        <end position="87"/>
    </location>
</feature>
<evidence type="ECO:0000256" key="1">
    <source>
        <dbReference type="SAM" id="Phobius"/>
    </source>
</evidence>
<feature type="transmembrane region" description="Helical" evidence="1">
    <location>
        <begin position="99"/>
        <end position="119"/>
    </location>
</feature>
<accession>A0A9X9WUV8</accession>
<dbReference type="Proteomes" id="UP001138751">
    <property type="component" value="Unassembled WGS sequence"/>
</dbReference>
<dbReference type="RefSeq" id="WP_211861313.1">
    <property type="nucleotide sequence ID" value="NZ_JAAEDM010000012.1"/>
</dbReference>
<comment type="caution">
    <text evidence="2">The sequence shown here is derived from an EMBL/GenBank/DDBJ whole genome shotgun (WGS) entry which is preliminary data.</text>
</comment>
<organism evidence="2 3">
    <name type="scientific">Neoroseomonas soli</name>
    <dbReference type="NCBI Taxonomy" id="1081025"/>
    <lineage>
        <taxon>Bacteria</taxon>
        <taxon>Pseudomonadati</taxon>
        <taxon>Pseudomonadota</taxon>
        <taxon>Alphaproteobacteria</taxon>
        <taxon>Acetobacterales</taxon>
        <taxon>Acetobacteraceae</taxon>
        <taxon>Neoroseomonas</taxon>
    </lineage>
</organism>
<dbReference type="SUPFAM" id="SSF53756">
    <property type="entry name" value="UDP-Glycosyltransferase/glycogen phosphorylase"/>
    <property type="match status" value="1"/>
</dbReference>
<feature type="transmembrane region" description="Helical" evidence="1">
    <location>
        <begin position="131"/>
        <end position="154"/>
    </location>
</feature>
<dbReference type="AlphaFoldDB" id="A0A9X9WUV8"/>
<feature type="transmembrane region" description="Helical" evidence="1">
    <location>
        <begin position="33"/>
        <end position="55"/>
    </location>
</feature>
<gene>
    <name evidence="2" type="ORF">GXW76_07115</name>
</gene>
<evidence type="ECO:0000313" key="2">
    <source>
        <dbReference type="EMBL" id="MBR0670937.1"/>
    </source>
</evidence>
<evidence type="ECO:0000313" key="3">
    <source>
        <dbReference type="Proteomes" id="UP001138751"/>
    </source>
</evidence>
<sequence length="225" mass="23032">MGKHGAVIPFGVGFGLFSAAAVAGPAIAAGGVLAVALAAAIYGWPVVGLCLMVLSGTALQILGSEHITGLPLSLGKIAGGATVSIWLLRSVVRRIPATWSPQVIALAGFLLAVWASGFVSPDPAESREGLFRYIQLALLTVMIANIAGDLALAIEDGRDGLLVDVGSTASLGAAVERLARAPELRAALGAAGHRTLAERFSPAAMLRQLEGFCAMLAEEEARRGR</sequence>
<reference evidence="2" key="2">
    <citation type="journal article" date="2021" name="Syst. Appl. Microbiol.">
        <title>Roseomonas hellenica sp. nov., isolated from roots of wild-growing Alkanna tinctoria.</title>
        <authorList>
            <person name="Rat A."/>
            <person name="Naranjo H.D."/>
            <person name="Lebbe L."/>
            <person name="Cnockaert M."/>
            <person name="Krigas N."/>
            <person name="Grigoriadou K."/>
            <person name="Maloupa E."/>
            <person name="Willems A."/>
        </authorList>
    </citation>
    <scope>NUCLEOTIDE SEQUENCE</scope>
    <source>
        <strain evidence="2">LMG 31231</strain>
    </source>
</reference>
<reference evidence="2" key="1">
    <citation type="submission" date="2020-01" db="EMBL/GenBank/DDBJ databases">
        <authorList>
            <person name="Rat A."/>
        </authorList>
    </citation>
    <scope>NUCLEOTIDE SEQUENCE</scope>
    <source>
        <strain evidence="2">LMG 31231</strain>
    </source>
</reference>
<proteinExistence type="predicted"/>
<keyword evidence="1" id="KW-1133">Transmembrane helix</keyword>
<name>A0A9X9WUV8_9PROT</name>
<keyword evidence="3" id="KW-1185">Reference proteome</keyword>
<dbReference type="EMBL" id="JAAEDM010000012">
    <property type="protein sequence ID" value="MBR0670937.1"/>
    <property type="molecule type" value="Genomic_DNA"/>
</dbReference>
<protein>
    <submittedName>
        <fullName evidence="2">Glycosyltransferase family 4 protein</fullName>
    </submittedName>
</protein>
<keyword evidence="1" id="KW-0472">Membrane</keyword>
<dbReference type="Gene3D" id="3.40.50.2000">
    <property type="entry name" value="Glycogen Phosphorylase B"/>
    <property type="match status" value="2"/>
</dbReference>
<keyword evidence="1" id="KW-0812">Transmembrane</keyword>